<keyword evidence="2" id="KW-0645">Protease</keyword>
<name>A0AA88VFZ4_9ASTE</name>
<dbReference type="Proteomes" id="UP001188597">
    <property type="component" value="Unassembled WGS sequence"/>
</dbReference>
<keyword evidence="3" id="KW-0378">Hydrolase</keyword>
<evidence type="ECO:0000256" key="1">
    <source>
        <dbReference type="ARBA" id="ARBA00007447"/>
    </source>
</evidence>
<organism evidence="5 6">
    <name type="scientific">Escallonia herrerae</name>
    <dbReference type="NCBI Taxonomy" id="1293975"/>
    <lineage>
        <taxon>Eukaryota</taxon>
        <taxon>Viridiplantae</taxon>
        <taxon>Streptophyta</taxon>
        <taxon>Embryophyta</taxon>
        <taxon>Tracheophyta</taxon>
        <taxon>Spermatophyta</taxon>
        <taxon>Magnoliopsida</taxon>
        <taxon>eudicotyledons</taxon>
        <taxon>Gunneridae</taxon>
        <taxon>Pentapetalae</taxon>
        <taxon>asterids</taxon>
        <taxon>campanulids</taxon>
        <taxon>Escalloniales</taxon>
        <taxon>Escalloniaceae</taxon>
        <taxon>Escallonia</taxon>
    </lineage>
</organism>
<dbReference type="GO" id="GO:0008233">
    <property type="term" value="F:peptidase activity"/>
    <property type="evidence" value="ECO:0007669"/>
    <property type="project" value="UniProtKB-KW"/>
</dbReference>
<dbReference type="CDD" id="cd05471">
    <property type="entry name" value="pepsin_like"/>
    <property type="match status" value="1"/>
</dbReference>
<comment type="caution">
    <text evidence="5">The sequence shown here is derived from an EMBL/GenBank/DDBJ whole genome shotgun (WGS) entry which is preliminary data.</text>
</comment>
<dbReference type="PROSITE" id="PS51767">
    <property type="entry name" value="PEPTIDASE_A1"/>
    <property type="match status" value="1"/>
</dbReference>
<keyword evidence="6" id="KW-1185">Reference proteome</keyword>
<dbReference type="Pfam" id="PF14543">
    <property type="entry name" value="TAXi_N"/>
    <property type="match status" value="1"/>
</dbReference>
<feature type="domain" description="Peptidase A1" evidence="4">
    <location>
        <begin position="132"/>
        <end position="319"/>
    </location>
</feature>
<reference evidence="5" key="1">
    <citation type="submission" date="2022-12" db="EMBL/GenBank/DDBJ databases">
        <title>Draft genome assemblies for two species of Escallonia (Escalloniales).</title>
        <authorList>
            <person name="Chanderbali A."/>
            <person name="Dervinis C."/>
            <person name="Anghel I."/>
            <person name="Soltis D."/>
            <person name="Soltis P."/>
            <person name="Zapata F."/>
        </authorList>
    </citation>
    <scope>NUCLEOTIDE SEQUENCE</scope>
    <source>
        <strain evidence="5">UCBG64.0493</strain>
        <tissue evidence="5">Leaf</tissue>
    </source>
</reference>
<proteinExistence type="inferred from homology"/>
<gene>
    <name evidence="5" type="ORF">RJ639_015371</name>
</gene>
<dbReference type="SUPFAM" id="SSF50630">
    <property type="entry name" value="Acid proteases"/>
    <property type="match status" value="1"/>
</dbReference>
<dbReference type="InterPro" id="IPR033121">
    <property type="entry name" value="PEPTIDASE_A1"/>
</dbReference>
<dbReference type="EMBL" id="JAVXUP010001778">
    <property type="protein sequence ID" value="KAK3008201.1"/>
    <property type="molecule type" value="Genomic_DNA"/>
</dbReference>
<protein>
    <recommendedName>
        <fullName evidence="4">Peptidase A1 domain-containing protein</fullName>
    </recommendedName>
</protein>
<dbReference type="GO" id="GO:0006508">
    <property type="term" value="P:proteolysis"/>
    <property type="evidence" value="ECO:0007669"/>
    <property type="project" value="UniProtKB-KW"/>
</dbReference>
<evidence type="ECO:0000313" key="6">
    <source>
        <dbReference type="Proteomes" id="UP001188597"/>
    </source>
</evidence>
<comment type="similarity">
    <text evidence="1">Belongs to the peptidase A1 family.</text>
</comment>
<evidence type="ECO:0000259" key="4">
    <source>
        <dbReference type="PROSITE" id="PS51767"/>
    </source>
</evidence>
<dbReference type="InterPro" id="IPR034164">
    <property type="entry name" value="Pepsin-like_dom"/>
</dbReference>
<sequence>MMSKEKRRTYRELLASFRTMKKQISMEIASLLVHHAVSLPLVLAFLLSTTTITNSALTTMAAKKAPRMATRLIHRDSIRSPFYNASATLSDRATQAIQRDKARLAYLKAATAGYSLDDIRSGIVRNEFGTVFYANISIGQPPVPQLVVMDTGSSLFWIQCLPCVGTCGSAGNPTAPYDPSKSSSYSPYPCPCAGLGSCDVSNQCQYSITYGGGTESRGNYASEDLTFVTQDEKPTTISNVLFGCGHEIERLNGQTRGVLGLGPRPPSVAKYLGSKFSYCVGNISDPQDTDSQLIIGDGAIIDGNLTMLDAYEVKRGEVE</sequence>
<evidence type="ECO:0000256" key="2">
    <source>
        <dbReference type="ARBA" id="ARBA00022670"/>
    </source>
</evidence>
<dbReference type="PANTHER" id="PTHR47967:SF14">
    <property type="entry name" value="EUKARYOTIC ASPARTYL PROTEASE FAMILY PROTEIN"/>
    <property type="match status" value="1"/>
</dbReference>
<dbReference type="PANTHER" id="PTHR47967">
    <property type="entry name" value="OS07G0603500 PROTEIN-RELATED"/>
    <property type="match status" value="1"/>
</dbReference>
<dbReference type="AlphaFoldDB" id="A0AA88VFZ4"/>
<dbReference type="InterPro" id="IPR051708">
    <property type="entry name" value="Plant_Aspart_Prot_A1"/>
</dbReference>
<accession>A0AA88VFZ4</accession>
<dbReference type="InterPro" id="IPR021109">
    <property type="entry name" value="Peptidase_aspartic_dom_sf"/>
</dbReference>
<dbReference type="InterPro" id="IPR032861">
    <property type="entry name" value="TAXi_N"/>
</dbReference>
<evidence type="ECO:0000256" key="3">
    <source>
        <dbReference type="ARBA" id="ARBA00022801"/>
    </source>
</evidence>
<dbReference type="GO" id="GO:0005576">
    <property type="term" value="C:extracellular region"/>
    <property type="evidence" value="ECO:0007669"/>
    <property type="project" value="TreeGrafter"/>
</dbReference>
<dbReference type="Gene3D" id="2.40.70.10">
    <property type="entry name" value="Acid Proteases"/>
    <property type="match status" value="1"/>
</dbReference>
<evidence type="ECO:0000313" key="5">
    <source>
        <dbReference type="EMBL" id="KAK3008201.1"/>
    </source>
</evidence>